<protein>
    <submittedName>
        <fullName evidence="2">Uncharacterized protein</fullName>
    </submittedName>
</protein>
<proteinExistence type="predicted"/>
<feature type="region of interest" description="Disordered" evidence="1">
    <location>
        <begin position="27"/>
        <end position="56"/>
    </location>
</feature>
<dbReference type="AlphaFoldDB" id="A0AAE1IB18"/>
<dbReference type="Proteomes" id="UP001273209">
    <property type="component" value="Unassembled WGS sequence"/>
</dbReference>
<dbReference type="EMBL" id="JAWRVG010000025">
    <property type="protein sequence ID" value="KAK4071062.1"/>
    <property type="molecule type" value="Genomic_DNA"/>
</dbReference>
<comment type="caution">
    <text evidence="2">The sequence shown here is derived from an EMBL/GenBank/DDBJ whole genome shotgun (WGS) entry which is preliminary data.</text>
</comment>
<gene>
    <name evidence="2" type="ORF">Triagg1_6429</name>
</gene>
<keyword evidence="3" id="KW-1185">Reference proteome</keyword>
<dbReference type="RefSeq" id="XP_062754682.1">
    <property type="nucleotide sequence ID" value="XM_062901053.1"/>
</dbReference>
<accession>A0AAE1IB18</accession>
<feature type="compositionally biased region" description="Basic and acidic residues" evidence="1">
    <location>
        <begin position="27"/>
        <end position="36"/>
    </location>
</feature>
<dbReference type="GeneID" id="87920957"/>
<evidence type="ECO:0000313" key="2">
    <source>
        <dbReference type="EMBL" id="KAK4071062.1"/>
    </source>
</evidence>
<evidence type="ECO:0000256" key="1">
    <source>
        <dbReference type="SAM" id="MobiDB-lite"/>
    </source>
</evidence>
<name>A0AAE1IB18_9HYPO</name>
<feature type="region of interest" description="Disordered" evidence="1">
    <location>
        <begin position="119"/>
        <end position="191"/>
    </location>
</feature>
<feature type="compositionally biased region" description="Low complexity" evidence="1">
    <location>
        <begin position="135"/>
        <end position="144"/>
    </location>
</feature>
<organism evidence="2 3">
    <name type="scientific">Trichoderma aggressivum f. europaeum</name>
    <dbReference type="NCBI Taxonomy" id="173218"/>
    <lineage>
        <taxon>Eukaryota</taxon>
        <taxon>Fungi</taxon>
        <taxon>Dikarya</taxon>
        <taxon>Ascomycota</taxon>
        <taxon>Pezizomycotina</taxon>
        <taxon>Sordariomycetes</taxon>
        <taxon>Hypocreomycetidae</taxon>
        <taxon>Hypocreales</taxon>
        <taxon>Hypocreaceae</taxon>
        <taxon>Trichoderma</taxon>
    </lineage>
</organism>
<reference evidence="2" key="1">
    <citation type="submission" date="2023-11" db="EMBL/GenBank/DDBJ databases">
        <title>The genome sequences of three competitors of mushroom-forming fungi.</title>
        <authorList>
            <person name="Beijen E."/>
            <person name="Ohm R.A."/>
        </authorList>
    </citation>
    <scope>NUCLEOTIDE SEQUENCE</scope>
    <source>
        <strain evidence="2">CBS 100526</strain>
    </source>
</reference>
<evidence type="ECO:0000313" key="3">
    <source>
        <dbReference type="Proteomes" id="UP001273209"/>
    </source>
</evidence>
<sequence>MQEQDEADGKSREAFLIRTYLPSSIIEKKNSKENKKSHAPAITCTRHDSPVRSSNHAHSLLPPYPILSYPIDTQLSLALQANPCPCPPSSISSIFPPPPHQLLLVPPSFAFAATTPSAAMSGSDVDAANTHKEASAPPSSSGSGVSIKKRKKDGLKPIITMEGPPSQRPADADAASGAGKPSKSQDVDMHE</sequence>